<dbReference type="RefSeq" id="WP_181470804.1">
    <property type="nucleotide sequence ID" value="NZ_JACEFG010000001.1"/>
</dbReference>
<dbReference type="AlphaFoldDB" id="A0A838CNX6"/>
<name>A0A838CNX6_9BACI</name>
<keyword evidence="2" id="KW-1185">Reference proteome</keyword>
<organism evidence="1 2">
    <name type="scientific">Halobacillus locisalis</name>
    <dbReference type="NCBI Taxonomy" id="220753"/>
    <lineage>
        <taxon>Bacteria</taxon>
        <taxon>Bacillati</taxon>
        <taxon>Bacillota</taxon>
        <taxon>Bacilli</taxon>
        <taxon>Bacillales</taxon>
        <taxon>Bacillaceae</taxon>
        <taxon>Halobacillus</taxon>
    </lineage>
</organism>
<evidence type="ECO:0000313" key="2">
    <source>
        <dbReference type="Proteomes" id="UP000571017"/>
    </source>
</evidence>
<protein>
    <submittedName>
        <fullName evidence="1">DUF3221 domain-containing protein</fullName>
    </submittedName>
</protein>
<proteinExistence type="predicted"/>
<evidence type="ECO:0000313" key="1">
    <source>
        <dbReference type="EMBL" id="MBA2173767.1"/>
    </source>
</evidence>
<comment type="caution">
    <text evidence="1">The sequence shown here is derived from an EMBL/GenBank/DDBJ whole genome shotgun (WGS) entry which is preliminary data.</text>
</comment>
<gene>
    <name evidence="1" type="ORF">H0266_02535</name>
</gene>
<dbReference type="EMBL" id="JACEFG010000001">
    <property type="protein sequence ID" value="MBA2173767.1"/>
    <property type="molecule type" value="Genomic_DNA"/>
</dbReference>
<sequence length="325" mass="36707">MELDSYNMLIDSCPEVPVEGITRTDLTEEELKKYPTEVPDIIKDYSTEEEIEKYKNVQVLIRTHREFLMSELESRGYSFEDLQSVGEYSVVQGTTVIGLKQGLSSEQEKIKTAILESIEVGREHFSPGAYATTSLTYSRDELDTKQFKLASELSNEISKISGVGSCNLADAFELRVWKTLTEDELEWVNNQTEMKLAITLSEPSELTGYVTDLKEDDKMLVDHTWFSNRPESVEVGDRVHLLYTSVAESFPAQSHAKEPEILKDVKPDGAELHASEAIKQSLSTVDSSEPLNVLHADYDQESDEWTIELEIGMETTEEVEVTDAK</sequence>
<reference evidence="1 2" key="1">
    <citation type="journal article" date="2004" name="Extremophiles">
        <title>Halobacillus locisalis sp. nov., a halophilic bacterium isolated from a marine solar saltern of the Yellow Sea in Korea.</title>
        <authorList>
            <person name="Yoon J.H."/>
            <person name="Kang K.H."/>
            <person name="Oh T.K."/>
            <person name="Park Y.H."/>
        </authorList>
    </citation>
    <scope>NUCLEOTIDE SEQUENCE [LARGE SCALE GENOMIC DNA]</scope>
    <source>
        <strain evidence="1 2">KCTC 3788</strain>
    </source>
</reference>
<dbReference type="Proteomes" id="UP000571017">
    <property type="component" value="Unassembled WGS sequence"/>
</dbReference>
<accession>A0A838CNX6</accession>
<dbReference type="Pfam" id="PF11518">
    <property type="entry name" value="DUF3221"/>
    <property type="match status" value="1"/>
</dbReference>
<dbReference type="InterPro" id="IPR021598">
    <property type="entry name" value="DUF3221"/>
</dbReference>